<feature type="region of interest" description="Disordered" evidence="1">
    <location>
        <begin position="88"/>
        <end position="107"/>
    </location>
</feature>
<evidence type="ECO:0000256" key="1">
    <source>
        <dbReference type="SAM" id="MobiDB-lite"/>
    </source>
</evidence>
<gene>
    <name evidence="4" type="ORF">GCM10011487_58270</name>
</gene>
<protein>
    <recommendedName>
        <fullName evidence="3">PepSY domain-containing protein</fullName>
    </recommendedName>
</protein>
<dbReference type="AlphaFoldDB" id="A0A829YKE1"/>
<evidence type="ECO:0000313" key="4">
    <source>
        <dbReference type="EMBL" id="GFE83827.1"/>
    </source>
</evidence>
<accession>A0A829YKE1</accession>
<proteinExistence type="predicted"/>
<name>A0A829YKE1_9GAMM</name>
<feature type="chain" id="PRO_5032810532" description="PepSY domain-containing protein" evidence="2">
    <location>
        <begin position="30"/>
        <end position="107"/>
    </location>
</feature>
<feature type="signal peptide" evidence="2">
    <location>
        <begin position="1"/>
        <end position="29"/>
    </location>
</feature>
<dbReference type="Proteomes" id="UP000445000">
    <property type="component" value="Unassembled WGS sequence"/>
</dbReference>
<dbReference type="EMBL" id="BLJN01000007">
    <property type="protein sequence ID" value="GFE83827.1"/>
    <property type="molecule type" value="Genomic_DNA"/>
</dbReference>
<organism evidence="4 5">
    <name type="scientific">Steroidobacter agaridevorans</name>
    <dbReference type="NCBI Taxonomy" id="2695856"/>
    <lineage>
        <taxon>Bacteria</taxon>
        <taxon>Pseudomonadati</taxon>
        <taxon>Pseudomonadota</taxon>
        <taxon>Gammaproteobacteria</taxon>
        <taxon>Steroidobacterales</taxon>
        <taxon>Steroidobacteraceae</taxon>
        <taxon>Steroidobacter</taxon>
    </lineage>
</organism>
<keyword evidence="2" id="KW-0732">Signal</keyword>
<dbReference type="InterPro" id="IPR025711">
    <property type="entry name" value="PepSY"/>
</dbReference>
<sequence length="107" mass="11594">MTIGTSGVRAVMLATVVTLTGAAGASAWAQNPPESVVQVPANALSVGEIESRLTAQGIKVKEIKVRDLLAEVEGYDAQGREIELMIDRRNGETLSHEYDDDDRKKRK</sequence>
<evidence type="ECO:0000313" key="5">
    <source>
        <dbReference type="Proteomes" id="UP000445000"/>
    </source>
</evidence>
<dbReference type="RefSeq" id="WP_161815448.1">
    <property type="nucleotide sequence ID" value="NZ_BLJN01000007.1"/>
</dbReference>
<reference evidence="5" key="1">
    <citation type="submission" date="2020-01" db="EMBL/GenBank/DDBJ databases">
        <title>'Steroidobacter agaridevorans' sp. nov., agar-degrading bacteria isolated from rhizosphere soils.</title>
        <authorList>
            <person name="Ikenaga M."/>
            <person name="Kataoka M."/>
            <person name="Murouchi A."/>
            <person name="Katsuragi S."/>
            <person name="Sakai M."/>
        </authorList>
    </citation>
    <scope>NUCLEOTIDE SEQUENCE [LARGE SCALE GENOMIC DNA]</scope>
    <source>
        <strain evidence="5">YU21-B</strain>
    </source>
</reference>
<keyword evidence="5" id="KW-1185">Reference proteome</keyword>
<evidence type="ECO:0000259" key="3">
    <source>
        <dbReference type="Pfam" id="PF13670"/>
    </source>
</evidence>
<feature type="domain" description="PepSY" evidence="3">
    <location>
        <begin position="15"/>
        <end position="96"/>
    </location>
</feature>
<dbReference type="Pfam" id="PF13670">
    <property type="entry name" value="PepSY_2"/>
    <property type="match status" value="1"/>
</dbReference>
<evidence type="ECO:0000256" key="2">
    <source>
        <dbReference type="SAM" id="SignalP"/>
    </source>
</evidence>
<comment type="caution">
    <text evidence="4">The sequence shown here is derived from an EMBL/GenBank/DDBJ whole genome shotgun (WGS) entry which is preliminary data.</text>
</comment>